<evidence type="ECO:0000313" key="11">
    <source>
        <dbReference type="EMBL" id="OGI45875.1"/>
    </source>
</evidence>
<evidence type="ECO:0000256" key="7">
    <source>
        <dbReference type="ARBA" id="ARBA00022764"/>
    </source>
</evidence>
<name>A0A1F6TLD6_9PROT</name>
<dbReference type="CDD" id="cd16325">
    <property type="entry name" value="LolA"/>
    <property type="match status" value="1"/>
</dbReference>
<protein>
    <recommendedName>
        <fullName evidence="4 10">Outer-membrane lipoprotein carrier protein</fullName>
    </recommendedName>
</protein>
<dbReference type="InterPro" id="IPR029046">
    <property type="entry name" value="LolA/LolB/LppX"/>
</dbReference>
<organism evidence="11 12">
    <name type="scientific">Candidatus Muproteobacteria bacterium RIFCSPHIGHO2_01_FULL_65_16</name>
    <dbReference type="NCBI Taxonomy" id="1817764"/>
    <lineage>
        <taxon>Bacteria</taxon>
        <taxon>Pseudomonadati</taxon>
        <taxon>Pseudomonadota</taxon>
        <taxon>Candidatus Muproteobacteria</taxon>
    </lineage>
</organism>
<dbReference type="GO" id="GO:0044874">
    <property type="term" value="P:lipoprotein localization to outer membrane"/>
    <property type="evidence" value="ECO:0007669"/>
    <property type="project" value="UniProtKB-UniRule"/>
</dbReference>
<evidence type="ECO:0000256" key="10">
    <source>
        <dbReference type="HAMAP-Rule" id="MF_00240"/>
    </source>
</evidence>
<comment type="similarity">
    <text evidence="2 10">Belongs to the LolA family.</text>
</comment>
<keyword evidence="6 10" id="KW-0732">Signal</keyword>
<gene>
    <name evidence="10" type="primary">lolA</name>
    <name evidence="11" type="ORF">A2637_07625</name>
</gene>
<comment type="caution">
    <text evidence="11">The sequence shown here is derived from an EMBL/GenBank/DDBJ whole genome shotgun (WGS) entry which is preliminary data.</text>
</comment>
<evidence type="ECO:0000256" key="3">
    <source>
        <dbReference type="ARBA" id="ARBA00011245"/>
    </source>
</evidence>
<dbReference type="Gene3D" id="2.50.20.10">
    <property type="entry name" value="Lipoprotein localisation LolA/LolB/LppX"/>
    <property type="match status" value="1"/>
</dbReference>
<keyword evidence="8 10" id="KW-0653">Protein transport</keyword>
<feature type="signal peptide" evidence="10">
    <location>
        <begin position="1"/>
        <end position="39"/>
    </location>
</feature>
<dbReference type="NCBIfam" id="TIGR00547">
    <property type="entry name" value="lolA"/>
    <property type="match status" value="1"/>
</dbReference>
<dbReference type="PANTHER" id="PTHR35869">
    <property type="entry name" value="OUTER-MEMBRANE LIPOPROTEIN CARRIER PROTEIN"/>
    <property type="match status" value="1"/>
</dbReference>
<feature type="chain" id="PRO_5009355732" description="Outer-membrane lipoprotein carrier protein" evidence="10">
    <location>
        <begin position="40"/>
        <end position="224"/>
    </location>
</feature>
<evidence type="ECO:0000256" key="1">
    <source>
        <dbReference type="ARBA" id="ARBA00004418"/>
    </source>
</evidence>
<evidence type="ECO:0000256" key="8">
    <source>
        <dbReference type="ARBA" id="ARBA00022927"/>
    </source>
</evidence>
<evidence type="ECO:0000256" key="2">
    <source>
        <dbReference type="ARBA" id="ARBA00007615"/>
    </source>
</evidence>
<sequence precursor="true">MQAPSYKRGRNRAQMFRALLCLGLAACSLWLSFDISAKAPDATDSLRRFFSEVHSFSARFNQVVLDESLNTIQESSGTLWIERPNKFRWDYDAPFKQQIVSDGKNIWVYDQELRQVTVRALTGGLGDTPALLLSGKGRLDADFTVKDMGTQGRLAWARLVPRRDDGGFTDVRVGFEHGKMQVLEMVDGFGQTTRVSLRDARENVRIEPSKFSFTPPKGVDVVGE</sequence>
<dbReference type="PANTHER" id="PTHR35869:SF1">
    <property type="entry name" value="OUTER-MEMBRANE LIPOPROTEIN CARRIER PROTEIN"/>
    <property type="match status" value="1"/>
</dbReference>
<evidence type="ECO:0000256" key="5">
    <source>
        <dbReference type="ARBA" id="ARBA00022448"/>
    </source>
</evidence>
<comment type="subunit">
    <text evidence="3 10">Monomer.</text>
</comment>
<dbReference type="HAMAP" id="MF_00240">
    <property type="entry name" value="LolA"/>
    <property type="match status" value="1"/>
</dbReference>
<evidence type="ECO:0000256" key="6">
    <source>
        <dbReference type="ARBA" id="ARBA00022729"/>
    </source>
</evidence>
<evidence type="ECO:0000256" key="4">
    <source>
        <dbReference type="ARBA" id="ARBA00014035"/>
    </source>
</evidence>
<evidence type="ECO:0000256" key="9">
    <source>
        <dbReference type="ARBA" id="ARBA00023186"/>
    </source>
</evidence>
<comment type="subcellular location">
    <subcellularLocation>
        <location evidence="1 10">Periplasm</location>
    </subcellularLocation>
</comment>
<dbReference type="AlphaFoldDB" id="A0A1F6TLD6"/>
<dbReference type="STRING" id="1817764.A2637_07625"/>
<dbReference type="InterPro" id="IPR018323">
    <property type="entry name" value="OM_lipoprot_carrier_LolA_Pbac"/>
</dbReference>
<keyword evidence="7 10" id="KW-0574">Periplasm</keyword>
<dbReference type="Pfam" id="PF03548">
    <property type="entry name" value="LolA"/>
    <property type="match status" value="1"/>
</dbReference>
<dbReference type="SUPFAM" id="SSF89392">
    <property type="entry name" value="Prokaryotic lipoproteins and lipoprotein localization factors"/>
    <property type="match status" value="1"/>
</dbReference>
<reference evidence="11 12" key="1">
    <citation type="journal article" date="2016" name="Nat. Commun.">
        <title>Thousands of microbial genomes shed light on interconnected biogeochemical processes in an aquifer system.</title>
        <authorList>
            <person name="Anantharaman K."/>
            <person name="Brown C.T."/>
            <person name="Hug L.A."/>
            <person name="Sharon I."/>
            <person name="Castelle C.J."/>
            <person name="Probst A.J."/>
            <person name="Thomas B.C."/>
            <person name="Singh A."/>
            <person name="Wilkins M.J."/>
            <person name="Karaoz U."/>
            <person name="Brodie E.L."/>
            <person name="Williams K.H."/>
            <person name="Hubbard S.S."/>
            <person name="Banfield J.F."/>
        </authorList>
    </citation>
    <scope>NUCLEOTIDE SEQUENCE [LARGE SCALE GENOMIC DNA]</scope>
</reference>
<dbReference type="EMBL" id="MFSY01000062">
    <property type="protein sequence ID" value="OGI45875.1"/>
    <property type="molecule type" value="Genomic_DNA"/>
</dbReference>
<keyword evidence="5 10" id="KW-0813">Transport</keyword>
<comment type="function">
    <text evidence="10">Participates in the translocation of lipoproteins from the inner membrane to the outer membrane. Only forms a complex with a lipoprotein if the residue after the N-terminal Cys is not an aspartate (The Asp acts as a targeting signal to indicate that the lipoprotein should stay in the inner membrane).</text>
</comment>
<keyword evidence="11" id="KW-0449">Lipoprotein</keyword>
<dbReference type="InterPro" id="IPR004564">
    <property type="entry name" value="OM_lipoprot_carrier_LolA-like"/>
</dbReference>
<dbReference type="GO" id="GO:0042953">
    <property type="term" value="P:lipoprotein transport"/>
    <property type="evidence" value="ECO:0007669"/>
    <property type="project" value="InterPro"/>
</dbReference>
<evidence type="ECO:0000313" key="12">
    <source>
        <dbReference type="Proteomes" id="UP000179360"/>
    </source>
</evidence>
<dbReference type="Proteomes" id="UP000179360">
    <property type="component" value="Unassembled WGS sequence"/>
</dbReference>
<proteinExistence type="inferred from homology"/>
<accession>A0A1F6TLD6</accession>
<dbReference type="GO" id="GO:0042597">
    <property type="term" value="C:periplasmic space"/>
    <property type="evidence" value="ECO:0007669"/>
    <property type="project" value="UniProtKB-SubCell"/>
</dbReference>
<keyword evidence="9 10" id="KW-0143">Chaperone</keyword>